<dbReference type="AlphaFoldDB" id="A0A2U0SC06"/>
<evidence type="ECO:0000313" key="1">
    <source>
        <dbReference type="EMBL" id="PVX28821.1"/>
    </source>
</evidence>
<dbReference type="OrthoDB" id="7511076at2"/>
<proteinExistence type="predicted"/>
<dbReference type="EMBL" id="QENQ01000001">
    <property type="protein sequence ID" value="PVX28821.1"/>
    <property type="molecule type" value="Genomic_DNA"/>
</dbReference>
<evidence type="ECO:0000313" key="2">
    <source>
        <dbReference type="Proteomes" id="UP000245890"/>
    </source>
</evidence>
<gene>
    <name evidence="1" type="ORF">DD559_05330</name>
</gene>
<accession>A0A2U0SC06</accession>
<dbReference type="RefSeq" id="WP_116468265.1">
    <property type="nucleotide sequence ID" value="NZ_QENQ01000001.1"/>
</dbReference>
<protein>
    <submittedName>
        <fullName evidence="1">Uncharacterized protein</fullName>
    </submittedName>
</protein>
<sequence>MSIRIEPLENGRLKLSGDVEDEICLSARALDEGFAIAISDGTLVQGRFDNWVDECRFSVTVEGAGIATISRAERGDVLDLAWKIEWISVAIARDMHCAERSEALQMQRELSFADAGKIAA</sequence>
<name>A0A2U0SC06_9SPHN</name>
<comment type="caution">
    <text evidence="1">The sequence shown here is derived from an EMBL/GenBank/DDBJ whole genome shotgun (WGS) entry which is preliminary data.</text>
</comment>
<reference evidence="1 2" key="1">
    <citation type="submission" date="2018-05" db="EMBL/GenBank/DDBJ databases">
        <title>Description of Sphingomonas pokkalii sp nov, isolated from the rhizosphere of saline tolerant pokkali rice and its draft genome analysis.</title>
        <authorList>
            <person name="Menon R."/>
            <person name="Kumari S."/>
            <person name="Rameshkumar N."/>
        </authorList>
    </citation>
    <scope>NUCLEOTIDE SEQUENCE [LARGE SCALE GENOMIC DNA]</scope>
    <source>
        <strain evidence="1 2">L3B27</strain>
    </source>
</reference>
<keyword evidence="2" id="KW-1185">Reference proteome</keyword>
<organism evidence="1 2">
    <name type="scientific">Sphingomonas pokkalii</name>
    <dbReference type="NCBI Taxonomy" id="2175090"/>
    <lineage>
        <taxon>Bacteria</taxon>
        <taxon>Pseudomonadati</taxon>
        <taxon>Pseudomonadota</taxon>
        <taxon>Alphaproteobacteria</taxon>
        <taxon>Sphingomonadales</taxon>
        <taxon>Sphingomonadaceae</taxon>
        <taxon>Sphingomonas</taxon>
    </lineage>
</organism>
<dbReference type="Proteomes" id="UP000245890">
    <property type="component" value="Unassembled WGS sequence"/>
</dbReference>